<organism evidence="1 2">
    <name type="scientific">Candidatus Methanoperedens nitratireducens</name>
    <dbReference type="NCBI Taxonomy" id="1392998"/>
    <lineage>
        <taxon>Archaea</taxon>
        <taxon>Methanobacteriati</taxon>
        <taxon>Methanobacteriota</taxon>
        <taxon>Stenosarchaea group</taxon>
        <taxon>Methanomicrobia</taxon>
        <taxon>Methanosarcinales</taxon>
        <taxon>ANME-2 cluster</taxon>
        <taxon>Candidatus Methanoperedentaceae</taxon>
        <taxon>Candidatus Methanoperedens</taxon>
    </lineage>
</organism>
<evidence type="ECO:0000313" key="1">
    <source>
        <dbReference type="EMBL" id="SNQ62053.1"/>
    </source>
</evidence>
<evidence type="ECO:0008006" key="3">
    <source>
        <dbReference type="Google" id="ProtNLM"/>
    </source>
</evidence>
<accession>A0A284VS89</accession>
<evidence type="ECO:0000313" key="2">
    <source>
        <dbReference type="Proteomes" id="UP000218615"/>
    </source>
</evidence>
<dbReference type="AlphaFoldDB" id="A0A284VS89"/>
<dbReference type="Proteomes" id="UP000218615">
    <property type="component" value="Unassembled WGS sequence"/>
</dbReference>
<sequence>MTLITPKMAYIANLPLYYMPLCLSADVGLPGTGKTAFAVLKGIQAYCRGAKLYSNVIIHDEFGNDLRAEDGRLDADDPGECLAQLEDVFRDIRDNESWNELRYLILDEFSSIADSQTWKNHSWTSQIWKQLAKLNFTGDAIDQNFSRIYNGWRDLVVYKYVITDVDINGSFVPKPWCNVVLGKQSPNDHTRYTRVSDFYINLSLVYDFYLRHQLMYFDKKGGKNGKR</sequence>
<dbReference type="Gene3D" id="3.40.50.300">
    <property type="entry name" value="P-loop containing nucleotide triphosphate hydrolases"/>
    <property type="match status" value="1"/>
</dbReference>
<proteinExistence type="predicted"/>
<reference evidence="2" key="1">
    <citation type="submission" date="2017-06" db="EMBL/GenBank/DDBJ databases">
        <authorList>
            <person name="Cremers G."/>
        </authorList>
    </citation>
    <scope>NUCLEOTIDE SEQUENCE [LARGE SCALE GENOMIC DNA]</scope>
</reference>
<gene>
    <name evidence="1" type="ORF">MNV_580001</name>
</gene>
<protein>
    <recommendedName>
        <fullName evidence="3">Zona occludens toxin N-terminal domain-containing protein</fullName>
    </recommendedName>
</protein>
<name>A0A284VS89_9EURY</name>
<keyword evidence="2" id="KW-1185">Reference proteome</keyword>
<dbReference type="InterPro" id="IPR027417">
    <property type="entry name" value="P-loop_NTPase"/>
</dbReference>
<dbReference type="EMBL" id="FZMP01000205">
    <property type="protein sequence ID" value="SNQ62053.1"/>
    <property type="molecule type" value="Genomic_DNA"/>
</dbReference>